<proteinExistence type="predicted"/>
<evidence type="ECO:0000313" key="3">
    <source>
        <dbReference type="Proteomes" id="UP000238350"/>
    </source>
</evidence>
<dbReference type="PANTHER" id="PTHR11188">
    <property type="entry name" value="ARRESTIN DOMAIN CONTAINING PROTEIN"/>
    <property type="match status" value="1"/>
</dbReference>
<accession>A0A2T0FP43</accession>
<feature type="domain" description="Arrestin-like N-terminal" evidence="1">
    <location>
        <begin position="9"/>
        <end position="186"/>
    </location>
</feature>
<name>A0A2T0FP43_9ASCO</name>
<dbReference type="InterPro" id="IPR014756">
    <property type="entry name" value="Ig_E-set"/>
</dbReference>
<dbReference type="Pfam" id="PF00339">
    <property type="entry name" value="Arrestin_N"/>
    <property type="match status" value="1"/>
</dbReference>
<dbReference type="InterPro" id="IPR050357">
    <property type="entry name" value="Arrestin_domain-protein"/>
</dbReference>
<dbReference type="AlphaFoldDB" id="A0A2T0FP43"/>
<evidence type="ECO:0000259" key="1">
    <source>
        <dbReference type="Pfam" id="PF00339"/>
    </source>
</evidence>
<organism evidence="2 3">
    <name type="scientific">Wickerhamiella sorbophila</name>
    <dbReference type="NCBI Taxonomy" id="45607"/>
    <lineage>
        <taxon>Eukaryota</taxon>
        <taxon>Fungi</taxon>
        <taxon>Dikarya</taxon>
        <taxon>Ascomycota</taxon>
        <taxon>Saccharomycotina</taxon>
        <taxon>Dipodascomycetes</taxon>
        <taxon>Dipodascales</taxon>
        <taxon>Trichomonascaceae</taxon>
        <taxon>Wickerhamiella</taxon>
    </lineage>
</organism>
<reference evidence="2 3" key="1">
    <citation type="submission" date="2017-04" db="EMBL/GenBank/DDBJ databases">
        <title>Genome sequencing of [Candida] sorbophila.</title>
        <authorList>
            <person name="Ahn J.O."/>
        </authorList>
    </citation>
    <scope>NUCLEOTIDE SEQUENCE [LARGE SCALE GENOMIC DNA]</scope>
    <source>
        <strain evidence="2 3">DS02</strain>
    </source>
</reference>
<dbReference type="OrthoDB" id="3365616at2759"/>
<dbReference type="InterPro" id="IPR014752">
    <property type="entry name" value="Arrestin-like_C"/>
</dbReference>
<dbReference type="Gene3D" id="2.60.40.640">
    <property type="match status" value="1"/>
</dbReference>
<gene>
    <name evidence="2" type="ORF">B9G98_04381</name>
</gene>
<dbReference type="EMBL" id="NDIQ01000022">
    <property type="protein sequence ID" value="PRT56761.1"/>
    <property type="molecule type" value="Genomic_DNA"/>
</dbReference>
<dbReference type="InterPro" id="IPR011021">
    <property type="entry name" value="Arrestin-like_N"/>
</dbReference>
<dbReference type="Proteomes" id="UP000238350">
    <property type="component" value="Unassembled WGS sequence"/>
</dbReference>
<keyword evidence="3" id="KW-1185">Reference proteome</keyword>
<sequence>MFGDSGVRLTIDLNGESYVPGDTILGTLTVESESPLTMESIVVSLEGKAITRASQLDTQSCPQSTKNKNNCTNSSTTMFTEEARFLYRTVQVFPPAFYAQGLKQSCLTIQKGEHKYPFKFEMPKATENSSDPHWSGLPLPPSMPIDSPFDLTMGRIEYDVVAVINRGKGGGMSTLFSTSKRHKMPIKVASVSEAKPGQQLLFARRALNVPIFQVSDTWKSSFKRAFGLNEPIFEQRMVAEIRVPTRGIYISPDPQSLTEYLSLQITKFDSGGPPKEKATLFAVSALDIFLETSFRVQAQPAVESRKIRVPIHSSKPQWGLNFVDDVADLTELISSVTVPRVLLPTLTLPTIQVAYKLNVQVAVAPTIGYPVVSTYAVLTIDVPINPAVAENSPPPYSAAAGPSESTKA</sequence>
<dbReference type="GeneID" id="36518129"/>
<dbReference type="GO" id="GO:0005737">
    <property type="term" value="C:cytoplasm"/>
    <property type="evidence" value="ECO:0007669"/>
    <property type="project" value="TreeGrafter"/>
</dbReference>
<dbReference type="RefSeq" id="XP_024666706.1">
    <property type="nucleotide sequence ID" value="XM_024810938.1"/>
</dbReference>
<protein>
    <recommendedName>
        <fullName evidence="1">Arrestin-like N-terminal domain-containing protein</fullName>
    </recommendedName>
</protein>
<comment type="caution">
    <text evidence="2">The sequence shown here is derived from an EMBL/GenBank/DDBJ whole genome shotgun (WGS) entry which is preliminary data.</text>
</comment>
<dbReference type="SUPFAM" id="SSF81296">
    <property type="entry name" value="E set domains"/>
    <property type="match status" value="1"/>
</dbReference>
<evidence type="ECO:0000313" key="2">
    <source>
        <dbReference type="EMBL" id="PRT56761.1"/>
    </source>
</evidence>
<dbReference type="GO" id="GO:0015031">
    <property type="term" value="P:protein transport"/>
    <property type="evidence" value="ECO:0007669"/>
    <property type="project" value="TreeGrafter"/>
</dbReference>
<dbReference type="CDD" id="cd22952">
    <property type="entry name" value="ART10-like"/>
    <property type="match status" value="1"/>
</dbReference>
<dbReference type="PANTHER" id="PTHR11188:SF17">
    <property type="entry name" value="FI21816P1"/>
    <property type="match status" value="1"/>
</dbReference>